<evidence type="ECO:0008006" key="3">
    <source>
        <dbReference type="Google" id="ProtNLM"/>
    </source>
</evidence>
<proteinExistence type="predicted"/>
<accession>A0AAW1MA62</accession>
<dbReference type="AlphaFoldDB" id="A0AAW1MA62"/>
<evidence type="ECO:0000313" key="1">
    <source>
        <dbReference type="EMBL" id="KAK9744701.1"/>
    </source>
</evidence>
<comment type="caution">
    <text evidence="1">The sequence shown here is derived from an EMBL/GenBank/DDBJ whole genome shotgun (WGS) entry which is preliminary data.</text>
</comment>
<evidence type="ECO:0000313" key="2">
    <source>
        <dbReference type="Proteomes" id="UP001458880"/>
    </source>
</evidence>
<reference evidence="1 2" key="1">
    <citation type="journal article" date="2024" name="BMC Genomics">
        <title>De novo assembly and annotation of Popillia japonica's genome with initial clues to its potential as an invasive pest.</title>
        <authorList>
            <person name="Cucini C."/>
            <person name="Boschi S."/>
            <person name="Funari R."/>
            <person name="Cardaioli E."/>
            <person name="Iannotti N."/>
            <person name="Marturano G."/>
            <person name="Paoli F."/>
            <person name="Bruttini M."/>
            <person name="Carapelli A."/>
            <person name="Frati F."/>
            <person name="Nardi F."/>
        </authorList>
    </citation>
    <scope>NUCLEOTIDE SEQUENCE [LARGE SCALE GENOMIC DNA]</scope>
    <source>
        <strain evidence="1">DMR45628</strain>
    </source>
</reference>
<sequence length="121" mass="14056">MSIGRIEEFKVNEQNWSLYVASVAQYFKCVRIDISNGIKEELKPAILITAIGHEAYELMANLYDPDKPENKNFSEFIELMSEHLEPAPSEIAERYKFRQRRQLENEPVSVYVATLKMLAKT</sequence>
<name>A0AAW1MA62_POPJA</name>
<organism evidence="1 2">
    <name type="scientific">Popillia japonica</name>
    <name type="common">Japanese beetle</name>
    <dbReference type="NCBI Taxonomy" id="7064"/>
    <lineage>
        <taxon>Eukaryota</taxon>
        <taxon>Metazoa</taxon>
        <taxon>Ecdysozoa</taxon>
        <taxon>Arthropoda</taxon>
        <taxon>Hexapoda</taxon>
        <taxon>Insecta</taxon>
        <taxon>Pterygota</taxon>
        <taxon>Neoptera</taxon>
        <taxon>Endopterygota</taxon>
        <taxon>Coleoptera</taxon>
        <taxon>Polyphaga</taxon>
        <taxon>Scarabaeiformia</taxon>
        <taxon>Scarabaeidae</taxon>
        <taxon>Rutelinae</taxon>
        <taxon>Popillia</taxon>
    </lineage>
</organism>
<gene>
    <name evidence="1" type="ORF">QE152_g7560</name>
</gene>
<protein>
    <recommendedName>
        <fullName evidence="3">Gag protein</fullName>
    </recommendedName>
</protein>
<dbReference type="EMBL" id="JASPKY010000055">
    <property type="protein sequence ID" value="KAK9744701.1"/>
    <property type="molecule type" value="Genomic_DNA"/>
</dbReference>
<dbReference type="Proteomes" id="UP001458880">
    <property type="component" value="Unassembled WGS sequence"/>
</dbReference>
<keyword evidence="2" id="KW-1185">Reference proteome</keyword>